<comment type="caution">
    <text evidence="2">The sequence shown here is derived from an EMBL/GenBank/DDBJ whole genome shotgun (WGS) entry which is preliminary data.</text>
</comment>
<dbReference type="Proteomes" id="UP000315295">
    <property type="component" value="Unassembled WGS sequence"/>
</dbReference>
<accession>A0A540NAV5</accession>
<name>A0A540NAV5_MALBA</name>
<gene>
    <name evidence="2" type="ORF">C1H46_006139</name>
</gene>
<keyword evidence="3" id="KW-1185">Reference proteome</keyword>
<organism evidence="2 3">
    <name type="scientific">Malus baccata</name>
    <name type="common">Siberian crab apple</name>
    <name type="synonym">Pyrus baccata</name>
    <dbReference type="NCBI Taxonomy" id="106549"/>
    <lineage>
        <taxon>Eukaryota</taxon>
        <taxon>Viridiplantae</taxon>
        <taxon>Streptophyta</taxon>
        <taxon>Embryophyta</taxon>
        <taxon>Tracheophyta</taxon>
        <taxon>Spermatophyta</taxon>
        <taxon>Magnoliopsida</taxon>
        <taxon>eudicotyledons</taxon>
        <taxon>Gunneridae</taxon>
        <taxon>Pentapetalae</taxon>
        <taxon>rosids</taxon>
        <taxon>fabids</taxon>
        <taxon>Rosales</taxon>
        <taxon>Rosaceae</taxon>
        <taxon>Amygdaloideae</taxon>
        <taxon>Maleae</taxon>
        <taxon>Malus</taxon>
    </lineage>
</organism>
<proteinExistence type="predicted"/>
<protein>
    <submittedName>
        <fullName evidence="2">Uncharacterized protein</fullName>
    </submittedName>
</protein>
<evidence type="ECO:0000313" key="2">
    <source>
        <dbReference type="EMBL" id="TQE08172.1"/>
    </source>
</evidence>
<dbReference type="EMBL" id="VIEB01000074">
    <property type="protein sequence ID" value="TQE08172.1"/>
    <property type="molecule type" value="Genomic_DNA"/>
</dbReference>
<dbReference type="AlphaFoldDB" id="A0A540NAV5"/>
<evidence type="ECO:0000313" key="3">
    <source>
        <dbReference type="Proteomes" id="UP000315295"/>
    </source>
</evidence>
<reference evidence="2 3" key="1">
    <citation type="journal article" date="2019" name="G3 (Bethesda)">
        <title>Sequencing of a Wild Apple (Malus baccata) Genome Unravels the Differences Between Cultivated and Wild Apple Species Regarding Disease Resistance and Cold Tolerance.</title>
        <authorList>
            <person name="Chen X."/>
        </authorList>
    </citation>
    <scope>NUCLEOTIDE SEQUENCE [LARGE SCALE GENOMIC DNA]</scope>
    <source>
        <strain evidence="3">cv. Shandingzi</strain>
        <tissue evidence="2">Leaves</tissue>
    </source>
</reference>
<feature type="region of interest" description="Disordered" evidence="1">
    <location>
        <begin position="279"/>
        <end position="314"/>
    </location>
</feature>
<sequence length="350" mass="40121">MSMSAEPSSLDVFTESENDLSKFPEAEFVESHEIQARVDPKVVIRPMEGDSTSIREQKLQHVKRLLRKMISAKTAELKARWSDHENMQIVVYQPPKYPMNMIRSLQVAQVQDKPTKSPTTVIGEEVVSFELPTEFSEDLKTLIPEGSPHRFSFSERLDGWRITQRRRTKGGKDTFYRHEKSNSWLMRSIVEAVRFMMYEKFPKQGGASSDDEERRTSSAPRQRIASDADCYNNKISEENMQGFDGEPYTEERVTEFFKSAYENLTNLKFIDKMETERKPVKVPHQNPSPPSIFSCSSSREGHANSPSGPSMFGGVEARATATAERLQDFTVDMSYPRLEDIRITPMRPLS</sequence>
<feature type="region of interest" description="Disordered" evidence="1">
    <location>
        <begin position="203"/>
        <end position="231"/>
    </location>
</feature>
<evidence type="ECO:0000256" key="1">
    <source>
        <dbReference type="SAM" id="MobiDB-lite"/>
    </source>
</evidence>